<dbReference type="Proteomes" id="UP000695802">
    <property type="component" value="Unassembled WGS sequence"/>
</dbReference>
<comment type="caution">
    <text evidence="1">The sequence shown here is derived from an EMBL/GenBank/DDBJ whole genome shotgun (WGS) entry which is preliminary data.</text>
</comment>
<reference evidence="1 2" key="1">
    <citation type="submission" date="2021-02" db="EMBL/GenBank/DDBJ databases">
        <title>Taxonomically Unique Crown Gall-Associated Xanthomonas Stains Have Deficiency in Virulence Repertories.</title>
        <authorList>
            <person name="Mafakheri H."/>
            <person name="Taghavi S.M."/>
            <person name="Dimkic I."/>
            <person name="Nemanja K."/>
            <person name="Osdaghi E."/>
        </authorList>
    </citation>
    <scope>NUCLEOTIDE SEQUENCE [LARGE SCALE GENOMIC DNA]</scope>
    <source>
        <strain evidence="1 2">FX4</strain>
    </source>
</reference>
<dbReference type="RefSeq" id="WP_179569780.1">
    <property type="nucleotide sequence ID" value="NZ_JAFIWB010000007.1"/>
</dbReference>
<name>A0ABS3B1V8_9XANT</name>
<evidence type="ECO:0000313" key="2">
    <source>
        <dbReference type="Proteomes" id="UP000695802"/>
    </source>
</evidence>
<accession>A0ABS3B1V8</accession>
<organism evidence="1 2">
    <name type="scientific">Xanthomonas bonasiae</name>
    <dbReference type="NCBI Taxonomy" id="2810351"/>
    <lineage>
        <taxon>Bacteria</taxon>
        <taxon>Pseudomonadati</taxon>
        <taxon>Pseudomonadota</taxon>
        <taxon>Gammaproteobacteria</taxon>
        <taxon>Lysobacterales</taxon>
        <taxon>Lysobacteraceae</taxon>
        <taxon>Xanthomonas</taxon>
    </lineage>
</organism>
<protein>
    <submittedName>
        <fullName evidence="1">Uncharacterized protein</fullName>
    </submittedName>
</protein>
<proteinExistence type="predicted"/>
<evidence type="ECO:0000313" key="1">
    <source>
        <dbReference type="EMBL" id="MBN6102300.1"/>
    </source>
</evidence>
<keyword evidence="2" id="KW-1185">Reference proteome</keyword>
<sequence>MSYDLAVFDMDAAPREREQFLAWYDTQTEWSEEHGYDDPAVSSAPLRAWYLDMVAAFPPMNGPLAADDVDKEPGRATDYSVGRSLIYAAFAWSQAQDAYATVFGLAAKHGVGFFDASSELGEVWWPDGQGALMLAHAE</sequence>
<gene>
    <name evidence="1" type="ORF">JR064_09000</name>
</gene>
<dbReference type="EMBL" id="JAFIWB010000007">
    <property type="protein sequence ID" value="MBN6102300.1"/>
    <property type="molecule type" value="Genomic_DNA"/>
</dbReference>